<evidence type="ECO:0000313" key="3">
    <source>
        <dbReference type="WBParaSite" id="ECPE_0000204901-mRNA-1"/>
    </source>
</evidence>
<sequence>MPSDNILVDSLLEDQVYIQTATINTMGKQYAFRWNRPSGLTFLIKLSDVHVLPEYEDVDHESDNEMILRAKPGTYAHKLQATLLEVMQSFCRHPIPSWYHISMKMFRERNTVGRRKMCRESGADSKVCSMRNRNLAYYYERSLNEQCGRNRAAPLPEETNSFYCTRDTPLVTELFGESVDETVVDLNETPCTAYERTCLACIRQSEREMRKSDMHMKCAYAEMRNKQISGE</sequence>
<dbReference type="WBParaSite" id="ECPE_0000204901-mRNA-1">
    <property type="protein sequence ID" value="ECPE_0000204901-mRNA-1"/>
    <property type="gene ID" value="ECPE_0000204901"/>
</dbReference>
<gene>
    <name evidence="1" type="ORF">ECPE_LOCUS2049</name>
</gene>
<protein>
    <submittedName>
        <fullName evidence="3">Protein kinase domain-containing protein</fullName>
    </submittedName>
</protein>
<organism evidence="3">
    <name type="scientific">Echinostoma caproni</name>
    <dbReference type="NCBI Taxonomy" id="27848"/>
    <lineage>
        <taxon>Eukaryota</taxon>
        <taxon>Metazoa</taxon>
        <taxon>Spiralia</taxon>
        <taxon>Lophotrochozoa</taxon>
        <taxon>Platyhelminthes</taxon>
        <taxon>Trematoda</taxon>
        <taxon>Digenea</taxon>
        <taxon>Plagiorchiida</taxon>
        <taxon>Echinostomata</taxon>
        <taxon>Echinostomatoidea</taxon>
        <taxon>Echinostomatidae</taxon>
        <taxon>Echinostoma</taxon>
    </lineage>
</organism>
<reference evidence="1 2" key="2">
    <citation type="submission" date="2018-11" db="EMBL/GenBank/DDBJ databases">
        <authorList>
            <consortium name="Pathogen Informatics"/>
        </authorList>
    </citation>
    <scope>NUCLEOTIDE SEQUENCE [LARGE SCALE GENOMIC DNA]</scope>
    <source>
        <strain evidence="1 2">Egypt</strain>
    </source>
</reference>
<evidence type="ECO:0000313" key="1">
    <source>
        <dbReference type="EMBL" id="VDP65258.1"/>
    </source>
</evidence>
<reference evidence="3" key="1">
    <citation type="submission" date="2016-06" db="UniProtKB">
        <authorList>
            <consortium name="WormBaseParasite"/>
        </authorList>
    </citation>
    <scope>IDENTIFICATION</scope>
</reference>
<keyword evidence="2" id="KW-1185">Reference proteome</keyword>
<dbReference type="Proteomes" id="UP000272942">
    <property type="component" value="Unassembled WGS sequence"/>
</dbReference>
<dbReference type="OrthoDB" id="6247498at2759"/>
<accession>A0A183A514</accession>
<proteinExistence type="predicted"/>
<name>A0A183A514_9TREM</name>
<dbReference type="EMBL" id="UZAN01039389">
    <property type="protein sequence ID" value="VDP65258.1"/>
    <property type="molecule type" value="Genomic_DNA"/>
</dbReference>
<dbReference type="AlphaFoldDB" id="A0A183A514"/>
<evidence type="ECO:0000313" key="2">
    <source>
        <dbReference type="Proteomes" id="UP000272942"/>
    </source>
</evidence>